<dbReference type="Proteomes" id="UP001596406">
    <property type="component" value="Unassembled WGS sequence"/>
</dbReference>
<evidence type="ECO:0000313" key="3">
    <source>
        <dbReference type="Proteomes" id="UP001596406"/>
    </source>
</evidence>
<reference evidence="2 3" key="1">
    <citation type="journal article" date="2019" name="Int. J. Syst. Evol. Microbiol.">
        <title>The Global Catalogue of Microorganisms (GCM) 10K type strain sequencing project: providing services to taxonomists for standard genome sequencing and annotation.</title>
        <authorList>
            <consortium name="The Broad Institute Genomics Platform"/>
            <consortium name="The Broad Institute Genome Sequencing Center for Infectious Disease"/>
            <person name="Wu L."/>
            <person name="Ma J."/>
        </authorList>
    </citation>
    <scope>NUCLEOTIDE SEQUENCE [LARGE SCALE GENOMIC DNA]</scope>
    <source>
        <strain evidence="2 3">PSRA2</strain>
    </source>
</reference>
<dbReference type="EMBL" id="JBHSXM010000001">
    <property type="protein sequence ID" value="MFC6835375.1"/>
    <property type="molecule type" value="Genomic_DNA"/>
</dbReference>
<dbReference type="RefSeq" id="WP_304447078.1">
    <property type="nucleotide sequence ID" value="NZ_JARRAH010000001.1"/>
</dbReference>
<accession>A0ABD5U4A8</accession>
<sequence length="108" mass="11747">MATDTYSTELPSDVVADLLATPRRRLLLATLARADDCLPVATLAAHVAAAERDVPVEAVGPEERRRVWTALHDEDLPKLVATDVVAYDSTRDAVSLSRAARQLKGRLE</sequence>
<keyword evidence="3" id="KW-1185">Reference proteome</keyword>
<dbReference type="AlphaFoldDB" id="A0ABD5U4A8"/>
<evidence type="ECO:0000313" key="2">
    <source>
        <dbReference type="EMBL" id="MFC6835375.1"/>
    </source>
</evidence>
<organism evidence="2 3">
    <name type="scientific">Halomarina ordinaria</name>
    <dbReference type="NCBI Taxonomy" id="3033939"/>
    <lineage>
        <taxon>Archaea</taxon>
        <taxon>Methanobacteriati</taxon>
        <taxon>Methanobacteriota</taxon>
        <taxon>Stenosarchaea group</taxon>
        <taxon>Halobacteria</taxon>
        <taxon>Halobacteriales</taxon>
        <taxon>Natronomonadaceae</taxon>
        <taxon>Halomarina</taxon>
    </lineage>
</organism>
<protein>
    <recommendedName>
        <fullName evidence="1">DUF7344 domain-containing protein</fullName>
    </recommendedName>
</protein>
<gene>
    <name evidence="2" type="ORF">ACFQHK_02500</name>
</gene>
<dbReference type="InterPro" id="IPR055768">
    <property type="entry name" value="DUF7344"/>
</dbReference>
<evidence type="ECO:0000259" key="1">
    <source>
        <dbReference type="Pfam" id="PF24035"/>
    </source>
</evidence>
<name>A0ABD5U4A8_9EURY</name>
<feature type="domain" description="DUF7344" evidence="1">
    <location>
        <begin position="17"/>
        <end position="94"/>
    </location>
</feature>
<proteinExistence type="predicted"/>
<comment type="caution">
    <text evidence="2">The sequence shown here is derived from an EMBL/GenBank/DDBJ whole genome shotgun (WGS) entry which is preliminary data.</text>
</comment>
<dbReference type="Pfam" id="PF24035">
    <property type="entry name" value="DUF7344"/>
    <property type="match status" value="1"/>
</dbReference>